<protein>
    <submittedName>
        <fullName evidence="1">Uncharacterized protein</fullName>
    </submittedName>
</protein>
<gene>
    <name evidence="1" type="ORF">GOP47_0013606</name>
</gene>
<name>A0A9D4UNV0_ADICA</name>
<comment type="caution">
    <text evidence="1">The sequence shown here is derived from an EMBL/GenBank/DDBJ whole genome shotgun (WGS) entry which is preliminary data.</text>
</comment>
<proteinExistence type="predicted"/>
<reference evidence="1" key="1">
    <citation type="submission" date="2021-01" db="EMBL/GenBank/DDBJ databases">
        <title>Adiantum capillus-veneris genome.</title>
        <authorList>
            <person name="Fang Y."/>
            <person name="Liao Q."/>
        </authorList>
    </citation>
    <scope>NUCLEOTIDE SEQUENCE</scope>
    <source>
        <strain evidence="1">H3</strain>
        <tissue evidence="1">Leaf</tissue>
    </source>
</reference>
<dbReference type="EMBL" id="JABFUD020000013">
    <property type="protein sequence ID" value="KAI5071355.1"/>
    <property type="molecule type" value="Genomic_DNA"/>
</dbReference>
<dbReference type="AlphaFoldDB" id="A0A9D4UNV0"/>
<evidence type="ECO:0000313" key="2">
    <source>
        <dbReference type="Proteomes" id="UP000886520"/>
    </source>
</evidence>
<dbReference type="OrthoDB" id="1990791at2759"/>
<dbReference type="Proteomes" id="UP000886520">
    <property type="component" value="Chromosome 13"/>
</dbReference>
<sequence length="342" mass="38597">MVAEARWPRPARSVPLSCSFSASPLLELAEDLWFCSCVISLPSFSLPSLPFRSRPDTSTLLAQLMFSTIRHPSFSPDTLPPLQRQQSFQFSDRWDPSSSDDEEDQGHCLNYGYGYGYGDHDDNRNAEEIFRPSPPLDDVEDFLNKEEDLNSVFTDCEQEDACYEVEYGEHLVMKEENQSEDGDGDQEPVISASTNVEEEDALSGLYDVGVLLKDQHCRGFEGDKHGLKINEELNIVLSKDRSKMTHSKLHTKSKEMSYVEGCEDVDVTCLVPYADKSSLKNVNATGNGSFTLLPKPFYRQVTRELSSTEQEKIKEHLKFWAHMVASALHPKSASQIGQLCYK</sequence>
<evidence type="ECO:0000313" key="1">
    <source>
        <dbReference type="EMBL" id="KAI5071355.1"/>
    </source>
</evidence>
<keyword evidence="2" id="KW-1185">Reference proteome</keyword>
<organism evidence="1 2">
    <name type="scientific">Adiantum capillus-veneris</name>
    <name type="common">Maidenhair fern</name>
    <dbReference type="NCBI Taxonomy" id="13818"/>
    <lineage>
        <taxon>Eukaryota</taxon>
        <taxon>Viridiplantae</taxon>
        <taxon>Streptophyta</taxon>
        <taxon>Embryophyta</taxon>
        <taxon>Tracheophyta</taxon>
        <taxon>Polypodiopsida</taxon>
        <taxon>Polypodiidae</taxon>
        <taxon>Polypodiales</taxon>
        <taxon>Pteridineae</taxon>
        <taxon>Pteridaceae</taxon>
        <taxon>Vittarioideae</taxon>
        <taxon>Adiantum</taxon>
    </lineage>
</organism>
<accession>A0A9D4UNV0</accession>